<protein>
    <submittedName>
        <fullName evidence="2">Serine/arginine repetitive matrix protein 1-like isoform x3</fullName>
    </submittedName>
</protein>
<evidence type="ECO:0000313" key="3">
    <source>
        <dbReference type="Proteomes" id="UP000735302"/>
    </source>
</evidence>
<dbReference type="EMBL" id="BLXT01000480">
    <property type="protein sequence ID" value="GFN77501.1"/>
    <property type="molecule type" value="Genomic_DNA"/>
</dbReference>
<proteinExistence type="predicted"/>
<evidence type="ECO:0000256" key="1">
    <source>
        <dbReference type="SAM" id="MobiDB-lite"/>
    </source>
</evidence>
<comment type="caution">
    <text evidence="2">The sequence shown here is derived from an EMBL/GenBank/DDBJ whole genome shotgun (WGS) entry which is preliminary data.</text>
</comment>
<dbReference type="Proteomes" id="UP000735302">
    <property type="component" value="Unassembled WGS sequence"/>
</dbReference>
<sequence>MSGCEDPVRPNDGLKSKAGGEWIPMPSFYNRSPSTLMNEWKRRYNRKNRPNKSSQCKRSSAMENLDYEPNPEVVPFQPANFIRHHSVLPIPLTRSSTILKRVPIPKRHQDTFGGYEYNFIGKRGVMLHTDRYQIDFIKSLDGMTQRERLQAGFDYMEAMRGTRRRREMVPHRAQLDLIMGGKQIEFEERFDITREIQKLKSIAMPKHAKDLFHGRGIHLPNNHLSLHPRFQAPLDDDEFFIPSQSTMPSIPRRSQVPPPNTATSVEFPSVPDFQVNGGQSVFFRANNSLRKHKPLPTIRGKSDAGMRTINRRFGYRGSRTCIPPHLAYLVSTSGSALCSVSYLAFHAIS</sequence>
<gene>
    <name evidence="2" type="ORF">PoB_000400700</name>
</gene>
<organism evidence="2 3">
    <name type="scientific">Plakobranchus ocellatus</name>
    <dbReference type="NCBI Taxonomy" id="259542"/>
    <lineage>
        <taxon>Eukaryota</taxon>
        <taxon>Metazoa</taxon>
        <taxon>Spiralia</taxon>
        <taxon>Lophotrochozoa</taxon>
        <taxon>Mollusca</taxon>
        <taxon>Gastropoda</taxon>
        <taxon>Heterobranchia</taxon>
        <taxon>Euthyneura</taxon>
        <taxon>Panpulmonata</taxon>
        <taxon>Sacoglossa</taxon>
        <taxon>Placobranchoidea</taxon>
        <taxon>Plakobranchidae</taxon>
        <taxon>Plakobranchus</taxon>
    </lineage>
</organism>
<keyword evidence="3" id="KW-1185">Reference proteome</keyword>
<evidence type="ECO:0000313" key="2">
    <source>
        <dbReference type="EMBL" id="GFN77501.1"/>
    </source>
</evidence>
<feature type="compositionally biased region" description="Polar residues" evidence="1">
    <location>
        <begin position="53"/>
        <end position="62"/>
    </location>
</feature>
<feature type="region of interest" description="Disordered" evidence="1">
    <location>
        <begin position="43"/>
        <end position="62"/>
    </location>
</feature>
<name>A0AAV3Y4Z3_9GAST</name>
<accession>A0AAV3Y4Z3</accession>
<reference evidence="2 3" key="1">
    <citation type="journal article" date="2021" name="Elife">
        <title>Chloroplast acquisition without the gene transfer in kleptoplastic sea slugs, Plakobranchus ocellatus.</title>
        <authorList>
            <person name="Maeda T."/>
            <person name="Takahashi S."/>
            <person name="Yoshida T."/>
            <person name="Shimamura S."/>
            <person name="Takaki Y."/>
            <person name="Nagai Y."/>
            <person name="Toyoda A."/>
            <person name="Suzuki Y."/>
            <person name="Arimoto A."/>
            <person name="Ishii H."/>
            <person name="Satoh N."/>
            <person name="Nishiyama T."/>
            <person name="Hasebe M."/>
            <person name="Maruyama T."/>
            <person name="Minagawa J."/>
            <person name="Obokata J."/>
            <person name="Shigenobu S."/>
        </authorList>
    </citation>
    <scope>NUCLEOTIDE SEQUENCE [LARGE SCALE GENOMIC DNA]</scope>
</reference>
<dbReference type="AlphaFoldDB" id="A0AAV3Y4Z3"/>